<sequence length="172" mass="18858">MGASSSRRFGWAAKISRDAKQSCLISDSASCTSFPGFEDRTSISFSIILSNAAGSIGCPVVHHNQSITSLCAFSPFGHVRGLFHLFLSVNFCINHTLNSPEMERGMPWQVWVPRWPGRVSGRWCAVEATEIVMKTCTATTAAPENEVSPMNASDSKCDATPAAWRWIHCFLK</sequence>
<accession>A0A5A7P0G7</accession>
<evidence type="ECO:0000313" key="2">
    <source>
        <dbReference type="Proteomes" id="UP000325081"/>
    </source>
</evidence>
<organism evidence="1 2">
    <name type="scientific">Striga asiatica</name>
    <name type="common">Asiatic witchweed</name>
    <name type="synonym">Buchnera asiatica</name>
    <dbReference type="NCBI Taxonomy" id="4170"/>
    <lineage>
        <taxon>Eukaryota</taxon>
        <taxon>Viridiplantae</taxon>
        <taxon>Streptophyta</taxon>
        <taxon>Embryophyta</taxon>
        <taxon>Tracheophyta</taxon>
        <taxon>Spermatophyta</taxon>
        <taxon>Magnoliopsida</taxon>
        <taxon>eudicotyledons</taxon>
        <taxon>Gunneridae</taxon>
        <taxon>Pentapetalae</taxon>
        <taxon>asterids</taxon>
        <taxon>lamiids</taxon>
        <taxon>Lamiales</taxon>
        <taxon>Orobanchaceae</taxon>
        <taxon>Buchnereae</taxon>
        <taxon>Striga</taxon>
    </lineage>
</organism>
<comment type="caution">
    <text evidence="1">The sequence shown here is derived from an EMBL/GenBank/DDBJ whole genome shotgun (WGS) entry which is preliminary data.</text>
</comment>
<dbReference type="AlphaFoldDB" id="A0A5A7P0G7"/>
<dbReference type="Proteomes" id="UP000325081">
    <property type="component" value="Unassembled WGS sequence"/>
</dbReference>
<dbReference type="EMBL" id="BKCP01000891">
    <property type="protein sequence ID" value="GER26256.1"/>
    <property type="molecule type" value="Genomic_DNA"/>
</dbReference>
<keyword evidence="2" id="KW-1185">Reference proteome</keyword>
<gene>
    <name evidence="1" type="ORF">STAS_01888</name>
</gene>
<name>A0A5A7P0G7_STRAF</name>
<protein>
    <submittedName>
        <fullName evidence="1">RNA-binding (RRM/RBD/RNP motifs) family protein</fullName>
    </submittedName>
</protein>
<reference evidence="2" key="1">
    <citation type="journal article" date="2019" name="Curr. Biol.">
        <title>Genome Sequence of Striga asiatica Provides Insight into the Evolution of Plant Parasitism.</title>
        <authorList>
            <person name="Yoshida S."/>
            <person name="Kim S."/>
            <person name="Wafula E.K."/>
            <person name="Tanskanen J."/>
            <person name="Kim Y.M."/>
            <person name="Honaas L."/>
            <person name="Yang Z."/>
            <person name="Spallek T."/>
            <person name="Conn C.E."/>
            <person name="Ichihashi Y."/>
            <person name="Cheong K."/>
            <person name="Cui S."/>
            <person name="Der J.P."/>
            <person name="Gundlach H."/>
            <person name="Jiao Y."/>
            <person name="Hori C."/>
            <person name="Ishida J.K."/>
            <person name="Kasahara H."/>
            <person name="Kiba T."/>
            <person name="Kim M.S."/>
            <person name="Koo N."/>
            <person name="Laohavisit A."/>
            <person name="Lee Y.H."/>
            <person name="Lumba S."/>
            <person name="McCourt P."/>
            <person name="Mortimer J.C."/>
            <person name="Mutuku J.M."/>
            <person name="Nomura T."/>
            <person name="Sasaki-Sekimoto Y."/>
            <person name="Seto Y."/>
            <person name="Wang Y."/>
            <person name="Wakatake T."/>
            <person name="Sakakibara H."/>
            <person name="Demura T."/>
            <person name="Yamaguchi S."/>
            <person name="Yoneyama K."/>
            <person name="Manabe R.I."/>
            <person name="Nelson D.C."/>
            <person name="Schulman A.H."/>
            <person name="Timko M.P."/>
            <person name="dePamphilis C.W."/>
            <person name="Choi D."/>
            <person name="Shirasu K."/>
        </authorList>
    </citation>
    <scope>NUCLEOTIDE SEQUENCE [LARGE SCALE GENOMIC DNA]</scope>
    <source>
        <strain evidence="2">cv. UVA1</strain>
    </source>
</reference>
<evidence type="ECO:0000313" key="1">
    <source>
        <dbReference type="EMBL" id="GER26256.1"/>
    </source>
</evidence>
<proteinExistence type="predicted"/>